<dbReference type="Proteomes" id="UP001175211">
    <property type="component" value="Unassembled WGS sequence"/>
</dbReference>
<protein>
    <submittedName>
        <fullName evidence="1">Uncharacterized protein</fullName>
    </submittedName>
</protein>
<name>A0AA39NPY6_ARMTA</name>
<reference evidence="1" key="1">
    <citation type="submission" date="2023-06" db="EMBL/GenBank/DDBJ databases">
        <authorList>
            <consortium name="Lawrence Berkeley National Laboratory"/>
            <person name="Ahrendt S."/>
            <person name="Sahu N."/>
            <person name="Indic B."/>
            <person name="Wong-Bajracharya J."/>
            <person name="Merenyi Z."/>
            <person name="Ke H.-M."/>
            <person name="Monk M."/>
            <person name="Kocsube S."/>
            <person name="Drula E."/>
            <person name="Lipzen A."/>
            <person name="Balint B."/>
            <person name="Henrissat B."/>
            <person name="Andreopoulos B."/>
            <person name="Martin F.M."/>
            <person name="Harder C.B."/>
            <person name="Rigling D."/>
            <person name="Ford K.L."/>
            <person name="Foster G.D."/>
            <person name="Pangilinan J."/>
            <person name="Papanicolaou A."/>
            <person name="Barry K."/>
            <person name="LaButti K."/>
            <person name="Viragh M."/>
            <person name="Koriabine M."/>
            <person name="Yan M."/>
            <person name="Riley R."/>
            <person name="Champramary S."/>
            <person name="Plett K.L."/>
            <person name="Tsai I.J."/>
            <person name="Slot J."/>
            <person name="Sipos G."/>
            <person name="Plett J."/>
            <person name="Nagy L.G."/>
            <person name="Grigoriev I.V."/>
        </authorList>
    </citation>
    <scope>NUCLEOTIDE SEQUENCE</scope>
    <source>
        <strain evidence="1">CCBAS 213</strain>
    </source>
</reference>
<keyword evidence="2" id="KW-1185">Reference proteome</keyword>
<evidence type="ECO:0000313" key="2">
    <source>
        <dbReference type="Proteomes" id="UP001175211"/>
    </source>
</evidence>
<dbReference type="AlphaFoldDB" id="A0AA39NPY6"/>
<sequence>MMAYFYASFRNTSRTQVAKSLEAQISVNKAEVEWLGCNAFYTVLSRKPRWYTWVLKELRGDISRLKGSGRRRRFRGLFAVGLRSMEQITY</sequence>
<gene>
    <name evidence="1" type="ORF">EV420DRAFT_1496186</name>
</gene>
<comment type="caution">
    <text evidence="1">The sequence shown here is derived from an EMBL/GenBank/DDBJ whole genome shotgun (WGS) entry which is preliminary data.</text>
</comment>
<evidence type="ECO:0000313" key="1">
    <source>
        <dbReference type="EMBL" id="KAK0469702.1"/>
    </source>
</evidence>
<dbReference type="Gene3D" id="1.10.357.90">
    <property type="match status" value="1"/>
</dbReference>
<proteinExistence type="predicted"/>
<dbReference type="RefSeq" id="XP_060339495.1">
    <property type="nucleotide sequence ID" value="XM_060470878.1"/>
</dbReference>
<dbReference type="GeneID" id="85354426"/>
<accession>A0AA39NPY6</accession>
<dbReference type="EMBL" id="JAUEPS010000001">
    <property type="protein sequence ID" value="KAK0469702.1"/>
    <property type="molecule type" value="Genomic_DNA"/>
</dbReference>
<organism evidence="1 2">
    <name type="scientific">Armillaria tabescens</name>
    <name type="common">Ringless honey mushroom</name>
    <name type="synonym">Agaricus tabescens</name>
    <dbReference type="NCBI Taxonomy" id="1929756"/>
    <lineage>
        <taxon>Eukaryota</taxon>
        <taxon>Fungi</taxon>
        <taxon>Dikarya</taxon>
        <taxon>Basidiomycota</taxon>
        <taxon>Agaricomycotina</taxon>
        <taxon>Agaricomycetes</taxon>
        <taxon>Agaricomycetidae</taxon>
        <taxon>Agaricales</taxon>
        <taxon>Marasmiineae</taxon>
        <taxon>Physalacriaceae</taxon>
        <taxon>Desarmillaria</taxon>
    </lineage>
</organism>